<dbReference type="PROSITE" id="PS50994">
    <property type="entry name" value="INTEGRASE"/>
    <property type="match status" value="1"/>
</dbReference>
<dbReference type="GO" id="GO:0005829">
    <property type="term" value="C:cytosol"/>
    <property type="evidence" value="ECO:0007669"/>
    <property type="project" value="TreeGrafter"/>
</dbReference>
<dbReference type="GO" id="GO:0003677">
    <property type="term" value="F:DNA binding"/>
    <property type="evidence" value="ECO:0007669"/>
    <property type="project" value="InterPro"/>
</dbReference>
<dbReference type="InterPro" id="IPR001598">
    <property type="entry name" value="Transposase_IS30_CS"/>
</dbReference>
<dbReference type="NCBIfam" id="NF033563">
    <property type="entry name" value="transpos_IS30"/>
    <property type="match status" value="1"/>
</dbReference>
<evidence type="ECO:0000256" key="2">
    <source>
        <dbReference type="ARBA" id="ARBA00006363"/>
    </source>
</evidence>
<feature type="domain" description="Integrase catalytic" evidence="3">
    <location>
        <begin position="1"/>
        <end position="73"/>
    </location>
</feature>
<evidence type="ECO:0000256" key="1">
    <source>
        <dbReference type="ARBA" id="ARBA00002190"/>
    </source>
</evidence>
<evidence type="ECO:0000313" key="6">
    <source>
        <dbReference type="Proteomes" id="UP000630528"/>
    </source>
</evidence>
<dbReference type="AlphaFoldDB" id="A0A934TU36"/>
<reference evidence="5" key="2">
    <citation type="submission" date="2021-01" db="EMBL/GenBank/DDBJ databases">
        <authorList>
            <person name="Kang M."/>
        </authorList>
    </citation>
    <scope>NUCLEOTIDE SEQUENCE</scope>
    <source>
        <strain evidence="5">KACC 17527</strain>
    </source>
</reference>
<gene>
    <name evidence="4" type="ORF">JJB11_00005</name>
    <name evidence="5" type="ORF">JJB11_14925</name>
</gene>
<organism evidence="5 6">
    <name type="scientific">Ramlibacter ginsenosidimutans</name>
    <dbReference type="NCBI Taxonomy" id="502333"/>
    <lineage>
        <taxon>Bacteria</taxon>
        <taxon>Pseudomonadati</taxon>
        <taxon>Pseudomonadota</taxon>
        <taxon>Betaproteobacteria</taxon>
        <taxon>Burkholderiales</taxon>
        <taxon>Comamonadaceae</taxon>
        <taxon>Ramlibacter</taxon>
    </lineage>
</organism>
<dbReference type="GO" id="GO:0004803">
    <property type="term" value="F:transposase activity"/>
    <property type="evidence" value="ECO:0007669"/>
    <property type="project" value="InterPro"/>
</dbReference>
<dbReference type="PANTHER" id="PTHR10948:SF23">
    <property type="entry name" value="TRANSPOSASE INSI FOR INSERTION SEQUENCE ELEMENT IS30A-RELATED"/>
    <property type="match status" value="1"/>
</dbReference>
<protein>
    <submittedName>
        <fullName evidence="5">IS30 family transposase</fullName>
    </submittedName>
</protein>
<comment type="similarity">
    <text evidence="2">Belongs to the transposase IS30 family.</text>
</comment>
<dbReference type="InterPro" id="IPR036397">
    <property type="entry name" value="RNaseH_sf"/>
</dbReference>
<comment type="caution">
    <text evidence="5">The sequence shown here is derived from an EMBL/GenBank/DDBJ whole genome shotgun (WGS) entry which is preliminary data.</text>
</comment>
<comment type="function">
    <text evidence="1">Required for the transposition of the insertion element.</text>
</comment>
<dbReference type="InterPro" id="IPR001584">
    <property type="entry name" value="Integrase_cat-core"/>
</dbReference>
<dbReference type="PANTHER" id="PTHR10948">
    <property type="entry name" value="TRANSPOSASE"/>
    <property type="match status" value="1"/>
</dbReference>
<dbReference type="Proteomes" id="UP000630528">
    <property type="component" value="Unassembled WGS sequence"/>
</dbReference>
<proteinExistence type="inferred from homology"/>
<dbReference type="RefSeq" id="WP_201165857.1">
    <property type="nucleotide sequence ID" value="NZ_JAEPWM010000001.1"/>
</dbReference>
<feature type="non-terminal residue" evidence="5">
    <location>
        <position position="1"/>
    </location>
</feature>
<dbReference type="PROSITE" id="PS01043">
    <property type="entry name" value="TRANSPOSASE_IS30"/>
    <property type="match status" value="1"/>
</dbReference>
<dbReference type="InterPro" id="IPR012337">
    <property type="entry name" value="RNaseH-like_sf"/>
</dbReference>
<dbReference type="InterPro" id="IPR053392">
    <property type="entry name" value="Transposase_IS30-like"/>
</dbReference>
<dbReference type="EMBL" id="JAEPWM010000001">
    <property type="protein sequence ID" value="MBK6004457.1"/>
    <property type="molecule type" value="Genomic_DNA"/>
</dbReference>
<evidence type="ECO:0000259" key="3">
    <source>
        <dbReference type="PROSITE" id="PS50994"/>
    </source>
</evidence>
<dbReference type="SUPFAM" id="SSF53098">
    <property type="entry name" value="Ribonuclease H-like"/>
    <property type="match status" value="1"/>
</dbReference>
<dbReference type="InterPro" id="IPR051917">
    <property type="entry name" value="Transposase-Integrase"/>
</dbReference>
<reference evidence="5" key="1">
    <citation type="journal article" date="2012" name="J. Microbiol. Biotechnol.">
        <title>Ramlibacter ginsenosidimutans sp. nov., with ginsenoside-converting activity.</title>
        <authorList>
            <person name="Wang L."/>
            <person name="An D.S."/>
            <person name="Kim S.G."/>
            <person name="Jin F.X."/>
            <person name="Kim S.C."/>
            <person name="Lee S.T."/>
            <person name="Im W.T."/>
        </authorList>
    </citation>
    <scope>NUCLEOTIDE SEQUENCE</scope>
    <source>
        <strain evidence="5">KACC 17527</strain>
    </source>
</reference>
<dbReference type="GO" id="GO:0015074">
    <property type="term" value="P:DNA integration"/>
    <property type="evidence" value="ECO:0007669"/>
    <property type="project" value="InterPro"/>
</dbReference>
<dbReference type="Gene3D" id="3.30.420.10">
    <property type="entry name" value="Ribonuclease H-like superfamily/Ribonuclease H"/>
    <property type="match status" value="1"/>
</dbReference>
<sequence>ATDVQVYFCDPRSPWQRGSNENTNGLLRQYFPKGTDLSGFSQDQLDAVADRLNTRPRKTLGYSTPADTLAKALLR</sequence>
<evidence type="ECO:0000313" key="4">
    <source>
        <dbReference type="EMBL" id="MBK6004457.1"/>
    </source>
</evidence>
<dbReference type="EMBL" id="JAEPWM010000006">
    <property type="protein sequence ID" value="MBK6007393.1"/>
    <property type="molecule type" value="Genomic_DNA"/>
</dbReference>
<dbReference type="GO" id="GO:0006313">
    <property type="term" value="P:DNA transposition"/>
    <property type="evidence" value="ECO:0007669"/>
    <property type="project" value="InterPro"/>
</dbReference>
<accession>A0A934TU36</accession>
<name>A0A934TU36_9BURK</name>
<keyword evidence="6" id="KW-1185">Reference proteome</keyword>
<evidence type="ECO:0000313" key="5">
    <source>
        <dbReference type="EMBL" id="MBK6007393.1"/>
    </source>
</evidence>